<dbReference type="GO" id="GO:0022625">
    <property type="term" value="C:cytosolic large ribosomal subunit"/>
    <property type="evidence" value="ECO:0007669"/>
    <property type="project" value="TreeGrafter"/>
</dbReference>
<dbReference type="HAMAP" id="MF_01368">
    <property type="entry name" value="Ribosomal_bL17"/>
    <property type="match status" value="1"/>
</dbReference>
<dbReference type="InterPro" id="IPR000456">
    <property type="entry name" value="Ribosomal_bL17"/>
</dbReference>
<keyword evidence="3" id="KW-0687">Ribonucleoprotein</keyword>
<comment type="similarity">
    <text evidence="1">Belongs to the bacterial ribosomal protein bL17 family.</text>
</comment>
<evidence type="ECO:0008006" key="5">
    <source>
        <dbReference type="Google" id="ProtNLM"/>
    </source>
</evidence>
<dbReference type="InterPro" id="IPR036373">
    <property type="entry name" value="Ribosomal_bL17_sf"/>
</dbReference>
<evidence type="ECO:0000256" key="3">
    <source>
        <dbReference type="ARBA" id="ARBA00023274"/>
    </source>
</evidence>
<dbReference type="GO" id="GO:0003735">
    <property type="term" value="F:structural constituent of ribosome"/>
    <property type="evidence" value="ECO:0007669"/>
    <property type="project" value="InterPro"/>
</dbReference>
<proteinExistence type="inferred from homology"/>
<name>A0A381QEF8_9ZZZZ</name>
<sequence>MRHKKKGRKLGRKVGNRRALLMNLASQMITHKRIKTTDSKAKELRTYIEPLITLAKKDDLHSRRMIIRKLPKKDIVKTLYDEIAPLYVDRPGGYTRIVKLGYRDNDRAPVSIIEFVDMVDVSTSEEKETDAS</sequence>
<accession>A0A381QEF8</accession>
<evidence type="ECO:0000256" key="2">
    <source>
        <dbReference type="ARBA" id="ARBA00022980"/>
    </source>
</evidence>
<dbReference type="PANTHER" id="PTHR14413">
    <property type="entry name" value="RIBOSOMAL PROTEIN L17"/>
    <property type="match status" value="1"/>
</dbReference>
<dbReference type="Pfam" id="PF01196">
    <property type="entry name" value="Ribosomal_L17"/>
    <property type="match status" value="1"/>
</dbReference>
<dbReference type="FunFam" id="3.90.1030.10:FF:000001">
    <property type="entry name" value="50S ribosomal protein L17"/>
    <property type="match status" value="1"/>
</dbReference>
<protein>
    <recommendedName>
        <fullName evidence="5">50S ribosomal protein L17</fullName>
    </recommendedName>
</protein>
<dbReference type="Gene3D" id="3.90.1030.10">
    <property type="entry name" value="Ribosomal protein L17"/>
    <property type="match status" value="1"/>
</dbReference>
<dbReference type="SUPFAM" id="SSF64263">
    <property type="entry name" value="Prokaryotic ribosomal protein L17"/>
    <property type="match status" value="1"/>
</dbReference>
<dbReference type="PROSITE" id="PS01167">
    <property type="entry name" value="RIBOSOMAL_L17"/>
    <property type="match status" value="1"/>
</dbReference>
<dbReference type="NCBIfam" id="TIGR00059">
    <property type="entry name" value="L17"/>
    <property type="match status" value="1"/>
</dbReference>
<evidence type="ECO:0000256" key="1">
    <source>
        <dbReference type="ARBA" id="ARBA00008777"/>
    </source>
</evidence>
<gene>
    <name evidence="4" type="ORF">METZ01_LOCUS30530</name>
</gene>
<dbReference type="InterPro" id="IPR047859">
    <property type="entry name" value="Ribosomal_bL17_CS"/>
</dbReference>
<dbReference type="GO" id="GO:0006412">
    <property type="term" value="P:translation"/>
    <property type="evidence" value="ECO:0007669"/>
    <property type="project" value="InterPro"/>
</dbReference>
<reference evidence="4" key="1">
    <citation type="submission" date="2018-05" db="EMBL/GenBank/DDBJ databases">
        <authorList>
            <person name="Lanie J.A."/>
            <person name="Ng W.-L."/>
            <person name="Kazmierczak K.M."/>
            <person name="Andrzejewski T.M."/>
            <person name="Davidsen T.M."/>
            <person name="Wayne K.J."/>
            <person name="Tettelin H."/>
            <person name="Glass J.I."/>
            <person name="Rusch D."/>
            <person name="Podicherti R."/>
            <person name="Tsui H.-C.T."/>
            <person name="Winkler M.E."/>
        </authorList>
    </citation>
    <scope>NUCLEOTIDE SEQUENCE</scope>
</reference>
<organism evidence="4">
    <name type="scientific">marine metagenome</name>
    <dbReference type="NCBI Taxonomy" id="408172"/>
    <lineage>
        <taxon>unclassified sequences</taxon>
        <taxon>metagenomes</taxon>
        <taxon>ecological metagenomes</taxon>
    </lineage>
</organism>
<evidence type="ECO:0000313" key="4">
    <source>
        <dbReference type="EMBL" id="SUZ77676.1"/>
    </source>
</evidence>
<keyword evidence="2" id="KW-0689">Ribosomal protein</keyword>
<dbReference type="AlphaFoldDB" id="A0A381QEF8"/>
<dbReference type="EMBL" id="UINC01001326">
    <property type="protein sequence ID" value="SUZ77676.1"/>
    <property type="molecule type" value="Genomic_DNA"/>
</dbReference>
<dbReference type="PANTHER" id="PTHR14413:SF16">
    <property type="entry name" value="LARGE RIBOSOMAL SUBUNIT PROTEIN BL17M"/>
    <property type="match status" value="1"/>
</dbReference>